<name>A0ABX3YNY9_9ACTN</name>
<feature type="compositionally biased region" description="Basic and acidic residues" evidence="1">
    <location>
        <begin position="197"/>
        <end position="215"/>
    </location>
</feature>
<comment type="caution">
    <text evidence="2">The sequence shown here is derived from an EMBL/GenBank/DDBJ whole genome shotgun (WGS) entry which is preliminary data.</text>
</comment>
<organism evidence="2 3">
    <name type="scientific">Streptomyces pharetrae CZA14</name>
    <dbReference type="NCBI Taxonomy" id="1144883"/>
    <lineage>
        <taxon>Bacteria</taxon>
        <taxon>Bacillati</taxon>
        <taxon>Actinomycetota</taxon>
        <taxon>Actinomycetes</taxon>
        <taxon>Kitasatosporales</taxon>
        <taxon>Streptomycetaceae</taxon>
        <taxon>Streptomyces</taxon>
    </lineage>
</organism>
<evidence type="ECO:0008006" key="4">
    <source>
        <dbReference type="Google" id="ProtNLM"/>
    </source>
</evidence>
<proteinExistence type="predicted"/>
<feature type="compositionally biased region" description="Low complexity" evidence="1">
    <location>
        <begin position="154"/>
        <end position="166"/>
    </location>
</feature>
<evidence type="ECO:0000256" key="1">
    <source>
        <dbReference type="SAM" id="MobiDB-lite"/>
    </source>
</evidence>
<feature type="region of interest" description="Disordered" evidence="1">
    <location>
        <begin position="141"/>
        <end position="173"/>
    </location>
</feature>
<sequence length="215" mass="22489">MALTLLLWDAPSAWAGGPTSVLVVATATSEAAGLTYSDEKYDELERLLGRPGVGSRTKAPETDLVGARQINVTWLLHDVDPWRLNQVYVDTDSTAVWIHTATDLPRSRNGYWHRAGQPAALRALLTELGVMGRSLTRTAAEADTAEPGAGPGLSPAEAAAVSPSPEGDSGWSRATAGLAAGLALGAGGSVLIRRAAARREAGPPHGEPRQELIDL</sequence>
<feature type="region of interest" description="Disordered" evidence="1">
    <location>
        <begin position="195"/>
        <end position="215"/>
    </location>
</feature>
<reference evidence="2 3" key="1">
    <citation type="submission" date="2016-12" db="EMBL/GenBank/DDBJ databases">
        <title>Genome Mining:The Detection of Biosynthetic Gene Clusters to Aid in the Expression of Curamycin A produced by Streptomyces sp. strain CZA14.</title>
        <authorList>
            <person name="Durrell K.A."/>
            <person name="Kirby B.M."/>
            <person name="Khan W."/>
            <person name="Mthethwa T."/>
            <person name="Le Roes-Hill M."/>
        </authorList>
    </citation>
    <scope>NUCLEOTIDE SEQUENCE [LARGE SCALE GENOMIC DNA]</scope>
    <source>
        <strain evidence="2 3">CZA14</strain>
    </source>
</reference>
<evidence type="ECO:0000313" key="3">
    <source>
        <dbReference type="Proteomes" id="UP000194266"/>
    </source>
</evidence>
<protein>
    <recommendedName>
        <fullName evidence="4">Secreted protein</fullName>
    </recommendedName>
</protein>
<dbReference type="EMBL" id="MRYD01000012">
    <property type="protein sequence ID" value="OSZ61660.1"/>
    <property type="molecule type" value="Genomic_DNA"/>
</dbReference>
<accession>A0ABX3YNY9</accession>
<keyword evidence="3" id="KW-1185">Reference proteome</keyword>
<evidence type="ECO:0000313" key="2">
    <source>
        <dbReference type="EMBL" id="OSZ61660.1"/>
    </source>
</evidence>
<dbReference type="Proteomes" id="UP000194266">
    <property type="component" value="Unassembled WGS sequence"/>
</dbReference>
<gene>
    <name evidence="2" type="ORF">OQI_04295</name>
</gene>